<evidence type="ECO:0000256" key="1">
    <source>
        <dbReference type="SAM" id="Phobius"/>
    </source>
</evidence>
<sequence length="162" mass="19350">MQINLLKKTVLFVLGFGVFLYFIKLSNEAHLESTILFTIGSLFIFLGLRLQKDNDDVIKHGIKTKAQVVNFIKDFYVTRKGRMEICYYPIIKFKNKNQIEITKKLEYHISQEYMNQFIKIIYLKRGDHYEITVDKKNKSFTFYHIFYIVGILFISIAFFIYL</sequence>
<dbReference type="Proteomes" id="UP000238426">
    <property type="component" value="Unassembled WGS sequence"/>
</dbReference>
<keyword evidence="1" id="KW-0472">Membrane</keyword>
<name>A0A2T1N8N4_9FLAO</name>
<evidence type="ECO:0000313" key="2">
    <source>
        <dbReference type="EMBL" id="PSG88226.1"/>
    </source>
</evidence>
<evidence type="ECO:0008006" key="4">
    <source>
        <dbReference type="Google" id="ProtNLM"/>
    </source>
</evidence>
<feature type="transmembrane region" description="Helical" evidence="1">
    <location>
        <begin position="29"/>
        <end position="50"/>
    </location>
</feature>
<accession>A0A2T1N8N4</accession>
<feature type="transmembrane region" description="Helical" evidence="1">
    <location>
        <begin position="5"/>
        <end position="23"/>
    </location>
</feature>
<dbReference type="OrthoDB" id="1446197at2"/>
<feature type="transmembrane region" description="Helical" evidence="1">
    <location>
        <begin position="140"/>
        <end position="161"/>
    </location>
</feature>
<gene>
    <name evidence="2" type="ORF">C7H52_07930</name>
</gene>
<keyword evidence="3" id="KW-1185">Reference proteome</keyword>
<proteinExistence type="predicted"/>
<evidence type="ECO:0000313" key="3">
    <source>
        <dbReference type="Proteomes" id="UP000238426"/>
    </source>
</evidence>
<keyword evidence="1" id="KW-0812">Transmembrane</keyword>
<protein>
    <recommendedName>
        <fullName evidence="4">DUF3592 domain-containing protein</fullName>
    </recommendedName>
</protein>
<comment type="caution">
    <text evidence="2">The sequence shown here is derived from an EMBL/GenBank/DDBJ whole genome shotgun (WGS) entry which is preliminary data.</text>
</comment>
<organism evidence="2 3">
    <name type="scientific">Aurantibacter aestuarii</name>
    <dbReference type="NCBI Taxonomy" id="1266046"/>
    <lineage>
        <taxon>Bacteria</taxon>
        <taxon>Pseudomonadati</taxon>
        <taxon>Bacteroidota</taxon>
        <taxon>Flavobacteriia</taxon>
        <taxon>Flavobacteriales</taxon>
        <taxon>Flavobacteriaceae</taxon>
        <taxon>Aurantibacter</taxon>
    </lineage>
</organism>
<dbReference type="RefSeq" id="WP_106463366.1">
    <property type="nucleotide sequence ID" value="NZ_PXOQ01000009.1"/>
</dbReference>
<reference evidence="2 3" key="1">
    <citation type="submission" date="2018-03" db="EMBL/GenBank/DDBJ databases">
        <title>Mesoflavibacter sp. HG37 and Mesoflavibacter sp. HG96 sp.nov., two marine bacteria isolated from seawater of Western Pacific Ocean.</title>
        <authorList>
            <person name="Cheng H."/>
            <person name="Wu Y.-H."/>
            <person name="Guo L.-L."/>
            <person name="Xu X.-W."/>
        </authorList>
    </citation>
    <scope>NUCLEOTIDE SEQUENCE [LARGE SCALE GENOMIC DNA]</scope>
    <source>
        <strain evidence="2 3">KCTC 32269</strain>
    </source>
</reference>
<dbReference type="EMBL" id="PXOQ01000009">
    <property type="protein sequence ID" value="PSG88226.1"/>
    <property type="molecule type" value="Genomic_DNA"/>
</dbReference>
<keyword evidence="1" id="KW-1133">Transmembrane helix</keyword>
<dbReference type="AlphaFoldDB" id="A0A2T1N8N4"/>